<dbReference type="AlphaFoldDB" id="A0A2I7SDY3"/>
<dbReference type="Proteomes" id="UP000236592">
    <property type="component" value="Chromosome"/>
</dbReference>
<keyword evidence="4" id="KW-0547">Nucleotide-binding</keyword>
<proteinExistence type="inferred from homology"/>
<organism evidence="7 8">
    <name type="scientific">Pseudotamlana carrageenivorans</name>
    <dbReference type="NCBI Taxonomy" id="2069432"/>
    <lineage>
        <taxon>Bacteria</taxon>
        <taxon>Pseudomonadati</taxon>
        <taxon>Bacteroidota</taxon>
        <taxon>Flavobacteriia</taxon>
        <taxon>Flavobacteriales</taxon>
        <taxon>Flavobacteriaceae</taxon>
        <taxon>Pseudotamlana</taxon>
    </lineage>
</organism>
<keyword evidence="8" id="KW-1185">Reference proteome</keyword>
<dbReference type="RefSeq" id="WP_102994223.1">
    <property type="nucleotide sequence ID" value="NZ_CP025938.1"/>
</dbReference>
<keyword evidence="1" id="KW-0597">Phosphoprotein</keyword>
<evidence type="ECO:0000256" key="2">
    <source>
        <dbReference type="ARBA" id="ARBA00022649"/>
    </source>
</evidence>
<dbReference type="PANTHER" id="PTHR34139:SF1">
    <property type="entry name" value="RNASE MJ1380-RELATED"/>
    <property type="match status" value="1"/>
</dbReference>
<name>A0A2I7SDY3_9FLAO</name>
<evidence type="ECO:0000256" key="6">
    <source>
        <dbReference type="ARBA" id="ARBA00024207"/>
    </source>
</evidence>
<dbReference type="InterPro" id="IPR008201">
    <property type="entry name" value="HepT-like"/>
</dbReference>
<dbReference type="Pfam" id="PF01934">
    <property type="entry name" value="HepT-like"/>
    <property type="match status" value="1"/>
</dbReference>
<evidence type="ECO:0000313" key="7">
    <source>
        <dbReference type="EMBL" id="AUS04101.1"/>
    </source>
</evidence>
<dbReference type="OrthoDB" id="955324at2"/>
<evidence type="ECO:0008006" key="9">
    <source>
        <dbReference type="Google" id="ProtNLM"/>
    </source>
</evidence>
<comment type="similarity">
    <text evidence="6">Belongs to the HepT RNase toxin family.</text>
</comment>
<evidence type="ECO:0000256" key="3">
    <source>
        <dbReference type="ARBA" id="ARBA00022722"/>
    </source>
</evidence>
<accession>A0A2I7SDY3</accession>
<evidence type="ECO:0000256" key="5">
    <source>
        <dbReference type="ARBA" id="ARBA00022801"/>
    </source>
</evidence>
<evidence type="ECO:0000256" key="4">
    <source>
        <dbReference type="ARBA" id="ARBA00022741"/>
    </source>
</evidence>
<dbReference type="PANTHER" id="PTHR34139">
    <property type="entry name" value="UPF0331 PROTEIN MJ0127"/>
    <property type="match status" value="1"/>
</dbReference>
<dbReference type="EMBL" id="CP025938">
    <property type="protein sequence ID" value="AUS04101.1"/>
    <property type="molecule type" value="Genomic_DNA"/>
</dbReference>
<dbReference type="GO" id="GO:0016787">
    <property type="term" value="F:hydrolase activity"/>
    <property type="evidence" value="ECO:0007669"/>
    <property type="project" value="UniProtKB-KW"/>
</dbReference>
<dbReference type="GO" id="GO:0004540">
    <property type="term" value="F:RNA nuclease activity"/>
    <property type="evidence" value="ECO:0007669"/>
    <property type="project" value="InterPro"/>
</dbReference>
<dbReference type="GO" id="GO:0110001">
    <property type="term" value="C:toxin-antitoxin complex"/>
    <property type="evidence" value="ECO:0007669"/>
    <property type="project" value="InterPro"/>
</dbReference>
<sequence length="112" mass="12981">MTDKSKKYLSDILIAIELIEKFTLDILDFRAYQEDFKKQSAVERQLSIIGEALNQFRKTEPDISIENAAQIIGFRNRLVHAYGSIDDAIVWAIINIHIRKLKTEVENKFGVR</sequence>
<dbReference type="GO" id="GO:0000166">
    <property type="term" value="F:nucleotide binding"/>
    <property type="evidence" value="ECO:0007669"/>
    <property type="project" value="UniProtKB-KW"/>
</dbReference>
<evidence type="ECO:0000313" key="8">
    <source>
        <dbReference type="Proteomes" id="UP000236592"/>
    </source>
</evidence>
<evidence type="ECO:0000256" key="1">
    <source>
        <dbReference type="ARBA" id="ARBA00022553"/>
    </source>
</evidence>
<dbReference type="Gene3D" id="1.20.120.580">
    <property type="entry name" value="bsu32300-like"/>
    <property type="match status" value="1"/>
</dbReference>
<keyword evidence="5" id="KW-0378">Hydrolase</keyword>
<keyword evidence="3" id="KW-0540">Nuclease</keyword>
<keyword evidence="2" id="KW-1277">Toxin-antitoxin system</keyword>
<gene>
    <name evidence="7" type="ORF">C1A40_00765</name>
</gene>
<dbReference type="InterPro" id="IPR037038">
    <property type="entry name" value="HepT-like_sf"/>
</dbReference>
<protein>
    <recommendedName>
        <fullName evidence="9">DUF86 domain-containing protein</fullName>
    </recommendedName>
</protein>
<reference evidence="8" key="1">
    <citation type="submission" date="2018-01" db="EMBL/GenBank/DDBJ databases">
        <title>Complete genome of Tamlana sp. UJ94.</title>
        <authorList>
            <person name="Jung J."/>
            <person name="Chung D."/>
            <person name="Bae S.S."/>
            <person name="Baek K."/>
        </authorList>
    </citation>
    <scope>NUCLEOTIDE SEQUENCE [LARGE SCALE GENOMIC DNA]</scope>
    <source>
        <strain evidence="8">UJ94</strain>
    </source>
</reference>
<dbReference type="KEGG" id="taj:C1A40_00765"/>
<dbReference type="InterPro" id="IPR051813">
    <property type="entry name" value="HepT_RNase_toxin"/>
</dbReference>